<reference evidence="2" key="1">
    <citation type="submission" date="2021-01" db="EMBL/GenBank/DDBJ databases">
        <title>Active Sulfur Cycling in an Early Earth Analoge.</title>
        <authorList>
            <person name="Hahn C.R."/>
            <person name="Youssef N.H."/>
            <person name="Elshahed M."/>
        </authorList>
    </citation>
    <scope>NUCLEOTIDE SEQUENCE</scope>
    <source>
        <strain evidence="2">Zod_Metabat.1151</strain>
    </source>
</reference>
<keyword evidence="1" id="KW-1133">Transmembrane helix</keyword>
<dbReference type="AlphaFoldDB" id="A0A938YS27"/>
<feature type="transmembrane region" description="Helical" evidence="1">
    <location>
        <begin position="12"/>
        <end position="30"/>
    </location>
</feature>
<feature type="transmembrane region" description="Helical" evidence="1">
    <location>
        <begin position="77"/>
        <end position="94"/>
    </location>
</feature>
<name>A0A938YS27_9ARCH</name>
<dbReference type="Proteomes" id="UP000809243">
    <property type="component" value="Unassembled WGS sequence"/>
</dbReference>
<keyword evidence="1" id="KW-0472">Membrane</keyword>
<feature type="transmembrane region" description="Helical" evidence="1">
    <location>
        <begin position="42"/>
        <end position="65"/>
    </location>
</feature>
<evidence type="ECO:0000313" key="3">
    <source>
        <dbReference type="Proteomes" id="UP000809243"/>
    </source>
</evidence>
<evidence type="ECO:0000256" key="1">
    <source>
        <dbReference type="SAM" id="Phobius"/>
    </source>
</evidence>
<dbReference type="EMBL" id="JAFGDB010000098">
    <property type="protein sequence ID" value="MBN2067900.1"/>
    <property type="molecule type" value="Genomic_DNA"/>
</dbReference>
<organism evidence="2 3">
    <name type="scientific">Candidatus Iainarchaeum sp</name>
    <dbReference type="NCBI Taxonomy" id="3101447"/>
    <lineage>
        <taxon>Archaea</taxon>
        <taxon>Candidatus Iainarchaeota</taxon>
        <taxon>Candidatus Iainarchaeia</taxon>
        <taxon>Candidatus Iainarchaeales</taxon>
        <taxon>Candidatus Iainarchaeaceae</taxon>
        <taxon>Candidatus Iainarchaeum</taxon>
    </lineage>
</organism>
<protein>
    <submittedName>
        <fullName evidence="2">Uncharacterized protein</fullName>
    </submittedName>
</protein>
<keyword evidence="1" id="KW-0812">Transmembrane</keyword>
<sequence>MRMVEAHEIRDVLLSVDWALISFFLVRHTPFDLVSANLIKNIGGIALFAGFVIAFELFGKGLIWVVVGKHHRIGKQILALIAILGVLALIFTLVA</sequence>
<gene>
    <name evidence="2" type="ORF">JW744_05520</name>
</gene>
<accession>A0A938YS27</accession>
<comment type="caution">
    <text evidence="2">The sequence shown here is derived from an EMBL/GenBank/DDBJ whole genome shotgun (WGS) entry which is preliminary data.</text>
</comment>
<proteinExistence type="predicted"/>
<evidence type="ECO:0000313" key="2">
    <source>
        <dbReference type="EMBL" id="MBN2067900.1"/>
    </source>
</evidence>